<organism evidence="3">
    <name type="scientific">invertebrate metagenome</name>
    <dbReference type="NCBI Taxonomy" id="1711999"/>
    <lineage>
        <taxon>unclassified sequences</taxon>
        <taxon>metagenomes</taxon>
        <taxon>organismal metagenomes</taxon>
    </lineage>
</organism>
<feature type="region of interest" description="Disordered" evidence="2">
    <location>
        <begin position="224"/>
        <end position="460"/>
    </location>
</feature>
<feature type="compositionally biased region" description="Polar residues" evidence="2">
    <location>
        <begin position="36"/>
        <end position="47"/>
    </location>
</feature>
<feature type="compositionally biased region" description="Low complexity" evidence="2">
    <location>
        <begin position="566"/>
        <end position="582"/>
    </location>
</feature>
<evidence type="ECO:0000313" key="3">
    <source>
        <dbReference type="EMBL" id="PJE80611.1"/>
    </source>
</evidence>
<feature type="coiled-coil region" evidence="1">
    <location>
        <begin position="3149"/>
        <end position="3176"/>
    </location>
</feature>
<feature type="region of interest" description="Disordered" evidence="2">
    <location>
        <begin position="1"/>
        <end position="47"/>
    </location>
</feature>
<feature type="compositionally biased region" description="Polar residues" evidence="2">
    <location>
        <begin position="224"/>
        <end position="242"/>
    </location>
</feature>
<feature type="compositionally biased region" description="Low complexity" evidence="2">
    <location>
        <begin position="243"/>
        <end position="264"/>
    </location>
</feature>
<dbReference type="Pfam" id="PF01391">
    <property type="entry name" value="Collagen"/>
    <property type="match status" value="1"/>
</dbReference>
<proteinExistence type="predicted"/>
<feature type="compositionally biased region" description="Low complexity" evidence="2">
    <location>
        <begin position="384"/>
        <end position="451"/>
    </location>
</feature>
<feature type="coiled-coil region" evidence="1">
    <location>
        <begin position="1098"/>
        <end position="1175"/>
    </location>
</feature>
<feature type="region of interest" description="Disordered" evidence="2">
    <location>
        <begin position="566"/>
        <end position="596"/>
    </location>
</feature>
<accession>A0A2H9TBI5</accession>
<reference evidence="3" key="1">
    <citation type="journal article" date="2017" name="Appl. Environ. Microbiol.">
        <title>Molecular characterization of an Endozoicomonas-like organism causing infection in king scallop Pecten maximus L.</title>
        <authorList>
            <person name="Cano I."/>
            <person name="van Aerle R."/>
            <person name="Ross S."/>
            <person name="Verner-Jeffreys D.W."/>
            <person name="Paley R.K."/>
            <person name="Rimmer G."/>
            <person name="Ryder D."/>
            <person name="Hooper P."/>
            <person name="Stone D."/>
            <person name="Feist S.W."/>
        </authorList>
    </citation>
    <scope>NUCLEOTIDE SEQUENCE</scope>
</reference>
<feature type="compositionally biased region" description="Low complexity" evidence="2">
    <location>
        <begin position="333"/>
        <end position="360"/>
    </location>
</feature>
<feature type="compositionally biased region" description="Polar residues" evidence="2">
    <location>
        <begin position="583"/>
        <end position="595"/>
    </location>
</feature>
<dbReference type="PANTHER" id="PTHR37456:SF6">
    <property type="entry name" value="COLLAGEN ALPHA-1(XXIII) CHAIN-LIKE ISOFORM X2"/>
    <property type="match status" value="1"/>
</dbReference>
<keyword evidence="1" id="KW-0175">Coiled coil</keyword>
<feature type="coiled-coil region" evidence="1">
    <location>
        <begin position="730"/>
        <end position="804"/>
    </location>
</feature>
<sequence>MDGPNNNNGIGRGGFYPLEPNSAQPESPQEGGGVKPTSTQQRYLPQENTRLLPYKGLDSYQVTAANPLLDFVQCQFKQKAVHSLLSDGPPQGFKVVFIPDNGLTPVDVDPPDSQCPAEVMQPLQQALNDRKQLMAKIGPQLLAGASHAIQNARERIGGGDPDKVLASIKPQPMYLDDLFSLASFPAPKAQVSYLPAQNPGISGGHNIQKPVPVTGSFYLQPDGTSLIQGNVPQGYSQQPIINQPSGYPQQPQSSGYSQPASGQPNGVYPQPTATVPMANYSSGNPQDPGFIGPPRPASFPAGTGGINGTIQSGDKDVNRSNSVNINIGGQAGAPGQPGYPGQPSIPGQPGISGQPGYSGQLGISGQPGYSGQPSIPGQPGYSNQPSVSGQPGYSGQPSIPGQPGISGQPGYSGQPSIPGQSGFAGQQGIPGQPGFSGSQGIPGQPGDQGSSGSAGGMGAYGSQGAMGSGIGGVGSGQIDPAFLQNQLGQIRNGLDALRAEAARRAAFTQPVDDLLEQIKRLSDDNVRLYQQLSERQQAGQNGLNPTLDTLRQLQNEIGQLRNALLQQEQQAQQASAPSPRSSGIGSQNTFSTELQPDTRAVEQLISELLRVVGSGAHDPNDPALQNLGRQINALRESLARKQASFQQAGNQQAAYDANQLVQRLNELANALQGDLQQQGQLQNLLKEVRNMGTAPDSQPPSEDEQRVRQLIRKVLDGINNPARNTSNPDYQTLLSEINQLQNALAAKNQQNLPGNDAIANQALMAELDRLKDLLNRQAQQDKAVQGLEQQIQTLKNLAAQAGANLPGVDPSLLADTRELADLTRKVVETSAQGTETDPAQFDPLKQAAQRLAVGLAVKAENLRRQGNRDAATEAAALATQVHQLAQTIDRVKEQAQAFQDIGTGGIFEIEPNFSAPSPYKGYWKKVADLNKQVTDIVGRPDFDPVSEQVRLVRKNMDDLVEAIHLATPDSPSPEEQEIRQQLLDSVAVARALLDNMAELKAGAASVKEGLDDIVSSMTDRGTLSEPLLRLLSEAQGMYAEIVPLIGDREALLKFRNNLDTRETAIQHELRNADTEIAEEQIARLGPLMDIIRSHVDALINHAELQQQTNQQLQQLQNAGLLPGAGLDAPDPEVAHELRRELQDLDDQLRGIDVQRQQLEEEKTAWQAEAEHYQVQVTELHKQVETLAVQAGKSDGLANDKFQETYRKLAALNADQPFSEKEVYENIDQLIRKLQDGGLNPDHAKAFREAVGHVIHRMQSAQDDFQTKMQRIDDRSEPEVMSALGAPPSGIARENERIKLRKDLLQHYDKNIAELKTVYEHARRDLASRADASAENPAFNTNMELCHTRILGYCEKYLKDKQKTVREAATASDARNLHVQGQILNRMKFDLGFEMKDGQSEWPKWRASGDVAPGFKERIEDVAKHSQSGDKATLLGRVVEDLSQRLGSDEVLSSQSLKEIILRQNQTFLPPLLSTVSDSRDGGGVHFDKLDPVINGYRASQVVQCIAKVLLEKARNELPKVPVTTLEQVDELRQKSSSYRDALECLKTSWWGEDTQGVHLKDKVTAECRHHVDGSVGFAIKDLDKIFQEKGLTGGVLQHDHGMDAVKTLEGLNRSDSTCQFVSAINQEIDNRTGSGETNRRLADIHQLIENSPEFRDDLVAAFDSLQTDFIGKKKQMTGDYARRSTDVMRMLRENHDLKESLIPALVWEAVVVDVGSPKSRLMPHFIDRYGGSEKTRSSGKLRASKIIAQASRYIRSEGKVVQESRGGSLTQEEYTESRINLNLDVLRGQPPKGVSPNQETVDKFQGPWFQFDQRGGNQGKLLRSSECLLNSFLASEKVEVTIVPQTGENIIDMGVEVPPGNPLVMSGKPLSVDLLGSRWTPDPGFLLDDNPETFVPFEGIKGSESRWIPVKDTHSGKTAVLAMVNTPKRCVLMYEMSNKGDWRCVPLSSSGDPVAAAKEEFLGTISALAACTVHKQSQDQLPALRERARQLFTAAYPEGGDFKEIVTGLLTRIRGSNLWFSAQSQLEDIANECDQAHAGAQAHYISEVKGMKAAATLMQHIAIPEPRSFQIRQGKLTEDLSAKKPFGNVTQVVSREERDEAFEHFHEPATFQLFNEQLIERLTKEYENYTGMQARIQQVKKELQEYGDRVAGATLHAFKGCALTVDDLHSNESLDRAHQGMKVVVAKSRRHLSLVHQERIQIRRTLQGMLDDCMKKTGSQLNSSSFEHALTLFERSQIPEGLSDSKQRQYMELMGQYLLLENSYQVEYQQLQAKKRLLHKLNDISRKSGGVSDAQKRQMRQEWNLDMSLVAGYQSNIESGFARYGSGSGYTMDSKVMAQLAFERRAKTVLRPNQVDEVKEALSDISRAMSSDDTEGMQRVSQKGTGWGKSTVIQMLSDHACAQLRNLSPENRVRRSVLVVAPRSNQAELDITLGRYFRRGGRDYRRLNMGDYTSQPNWWRGPDNLRQIHLTLLGINPRTPENPLTMSPVLSEALRQTDPAPVGLSVDDVQVLLQLRRHLESVVQQGGPGAHLADTAALNQLNAICDLFRESMLFCDEWDSALLPPQLQMLDEIAGTVNDSFADGDPAPAPVTAEHIRDEHAAFVTGARRKQLLSATTGTPFMLLLATNETDGNRASEISHLGIDESNYRAVRWINEADIIFCEKEETGEIAQKVIDRVGSDQGILYLDARSENSGKGQELATEMGEALRACRKERGSSFETLYYDDAKHLNKQFVSQAGEKRDVPLDSVDEQVLRELGAPGVDTILTQREGIGTDSPQGSKTPFVHVGILSQTGEGRLDYIAQQEGRMRKDTPTHKQPKMVVVTFDELDKIQDLRSKNNQSYDDVKAAKDSWRAMKTCEKTVEKKFDKGDKDRDEVSRLMRKTLQFPVMPVNDKSSGKDNLKASLDKCLKEQEAQWKELPVFKRKPEALKSLVEFKRQQFDAQLQMKLVMATEFARRDCSDHTVKSEQAAEKAYQKAMAHELTAKEEDFVKGDLQRHVLQSGEQLKSVVSQAIDSLPPESKRSLQSEHRPGNLVNQVLQDVVKPIGQIKRRTVDEKSGDPQSAAKDVRQAARELQGILKAGQGKATKDDGTGYIYSVDPQAKQNFYAKRQEVVTNVSRDIENLSRSTGKMLEQLRKESKSLGAISPSLADKQIKELESKQRQLNELKRSLSRTTTLDKDPLFEVCDDMDSIRQSLIDQLPKLPFRGVRKGPSVDMPDDRGDYKKFAKEQWQHKVGNKQKGTSTSDLDHTTIVNNYVTAILGGSEIYTQSTQNIYYGTGEEVGINTKAKAQQKCLGELEWHKDNNRGDGYFRWVKKPVISPQLSVSQGMRDQIDEYENIADIFGTVDRVDNQLRGEIKKHLEKLDQEIQGRMTKDLSHGLDKHVRDANKRLALQRQMMQRPMVAAT</sequence>
<evidence type="ECO:0000256" key="2">
    <source>
        <dbReference type="SAM" id="MobiDB-lite"/>
    </source>
</evidence>
<evidence type="ECO:0000256" key="1">
    <source>
        <dbReference type="SAM" id="Coils"/>
    </source>
</evidence>
<dbReference type="InterPro" id="IPR050938">
    <property type="entry name" value="Collagen_Structural_Proteins"/>
</dbReference>
<feature type="compositionally biased region" description="Polar residues" evidence="2">
    <location>
        <begin position="361"/>
        <end position="383"/>
    </location>
</feature>
<dbReference type="EMBL" id="NSIT01000011">
    <property type="protein sequence ID" value="PJE80611.1"/>
    <property type="molecule type" value="Genomic_DNA"/>
</dbReference>
<gene>
    <name evidence="3" type="ORF">CI610_00393</name>
</gene>
<dbReference type="PANTHER" id="PTHR37456">
    <property type="entry name" value="SI:CH211-266K2.1"/>
    <property type="match status" value="1"/>
</dbReference>
<protein>
    <submittedName>
        <fullName evidence="3">Uncharacterized protein</fullName>
    </submittedName>
</protein>
<name>A0A2H9TBI5_9ZZZZ</name>
<comment type="caution">
    <text evidence="3">The sequence shown here is derived from an EMBL/GenBank/DDBJ whole genome shotgun (WGS) entry which is preliminary data.</text>
</comment>
<dbReference type="InterPro" id="IPR008160">
    <property type="entry name" value="Collagen"/>
</dbReference>